<dbReference type="EMBL" id="KB446536">
    <property type="protein sequence ID" value="EME47759.1"/>
    <property type="molecule type" value="Genomic_DNA"/>
</dbReference>
<reference evidence="2" key="1">
    <citation type="journal article" date="2012" name="PLoS Genet.">
        <title>The genomes of the fungal plant pathogens Cladosporium fulvum and Dothistroma septosporum reveal adaptation to different hosts and lifestyles but also signatures of common ancestry.</title>
        <authorList>
            <person name="de Wit P.J.G.M."/>
            <person name="van der Burgt A."/>
            <person name="Oekmen B."/>
            <person name="Stergiopoulos I."/>
            <person name="Abd-Elsalam K.A."/>
            <person name="Aerts A.L."/>
            <person name="Bahkali A.H."/>
            <person name="Beenen H.G."/>
            <person name="Chettri P."/>
            <person name="Cox M.P."/>
            <person name="Datema E."/>
            <person name="de Vries R.P."/>
            <person name="Dhillon B."/>
            <person name="Ganley A.R."/>
            <person name="Griffiths S.A."/>
            <person name="Guo Y."/>
            <person name="Hamelin R.C."/>
            <person name="Henrissat B."/>
            <person name="Kabir M.S."/>
            <person name="Jashni M.K."/>
            <person name="Kema G."/>
            <person name="Klaubauf S."/>
            <person name="Lapidus A."/>
            <person name="Levasseur A."/>
            <person name="Lindquist E."/>
            <person name="Mehrabi R."/>
            <person name="Ohm R.A."/>
            <person name="Owen T.J."/>
            <person name="Salamov A."/>
            <person name="Schwelm A."/>
            <person name="Schijlen E."/>
            <person name="Sun H."/>
            <person name="van den Burg H.A."/>
            <person name="van Ham R.C.H.J."/>
            <person name="Zhang S."/>
            <person name="Goodwin S.B."/>
            <person name="Grigoriev I.V."/>
            <person name="Collemare J."/>
            <person name="Bradshaw R.E."/>
        </authorList>
    </citation>
    <scope>NUCLEOTIDE SEQUENCE [LARGE SCALE GENOMIC DNA]</scope>
    <source>
        <strain evidence="2">NZE10 / CBS 128990</strain>
    </source>
</reference>
<reference evidence="1 2" key="2">
    <citation type="journal article" date="2012" name="PLoS Pathog.">
        <title>Diverse lifestyles and strategies of plant pathogenesis encoded in the genomes of eighteen Dothideomycetes fungi.</title>
        <authorList>
            <person name="Ohm R.A."/>
            <person name="Feau N."/>
            <person name="Henrissat B."/>
            <person name="Schoch C.L."/>
            <person name="Horwitz B.A."/>
            <person name="Barry K.W."/>
            <person name="Condon B.J."/>
            <person name="Copeland A.C."/>
            <person name="Dhillon B."/>
            <person name="Glaser F."/>
            <person name="Hesse C.N."/>
            <person name="Kosti I."/>
            <person name="LaButti K."/>
            <person name="Lindquist E.A."/>
            <person name="Lucas S."/>
            <person name="Salamov A.A."/>
            <person name="Bradshaw R.E."/>
            <person name="Ciuffetti L."/>
            <person name="Hamelin R.C."/>
            <person name="Kema G.H.J."/>
            <person name="Lawrence C."/>
            <person name="Scott J.A."/>
            <person name="Spatafora J.W."/>
            <person name="Turgeon B.G."/>
            <person name="de Wit P.J.G.M."/>
            <person name="Zhong S."/>
            <person name="Goodwin S.B."/>
            <person name="Grigoriev I.V."/>
        </authorList>
    </citation>
    <scope>NUCLEOTIDE SEQUENCE [LARGE SCALE GENOMIC DNA]</scope>
    <source>
        <strain evidence="2">NZE10 / CBS 128990</strain>
    </source>
</reference>
<dbReference type="PANTHER" id="PTHR33321:SF12">
    <property type="entry name" value="PLANT BASIC SECRETORY PROTEIN (BSP) FAMILY PROTEIN"/>
    <property type="match status" value="1"/>
</dbReference>
<accession>N1PZW3</accession>
<evidence type="ECO:0000313" key="2">
    <source>
        <dbReference type="Proteomes" id="UP000016933"/>
    </source>
</evidence>
<organism evidence="1 2">
    <name type="scientific">Dothistroma septosporum (strain NZE10 / CBS 128990)</name>
    <name type="common">Red band needle blight fungus</name>
    <name type="synonym">Mycosphaerella pini</name>
    <dbReference type="NCBI Taxonomy" id="675120"/>
    <lineage>
        <taxon>Eukaryota</taxon>
        <taxon>Fungi</taxon>
        <taxon>Dikarya</taxon>
        <taxon>Ascomycota</taxon>
        <taxon>Pezizomycotina</taxon>
        <taxon>Dothideomycetes</taxon>
        <taxon>Dothideomycetidae</taxon>
        <taxon>Mycosphaerellales</taxon>
        <taxon>Mycosphaerellaceae</taxon>
        <taxon>Dothistroma</taxon>
    </lineage>
</organism>
<dbReference type="InterPro" id="IPR007541">
    <property type="entry name" value="Uncharacterised_BSP"/>
</dbReference>
<dbReference type="OMA" id="DAGYQHT"/>
<evidence type="ECO:0000313" key="1">
    <source>
        <dbReference type="EMBL" id="EME47759.1"/>
    </source>
</evidence>
<dbReference type="Proteomes" id="UP000016933">
    <property type="component" value="Unassembled WGS sequence"/>
</dbReference>
<keyword evidence="2" id="KW-1185">Reference proteome</keyword>
<name>N1PZW3_DOTSN</name>
<dbReference type="HOGENOM" id="CLU_062644_0_0_1"/>
<dbReference type="OrthoDB" id="891726at2759"/>
<protein>
    <submittedName>
        <fullName evidence="1">Uncharacterized protein</fullName>
    </submittedName>
</protein>
<dbReference type="eggNOG" id="ENOG502QURC">
    <property type="taxonomic scope" value="Eukaryota"/>
</dbReference>
<dbReference type="PANTHER" id="PTHR33321">
    <property type="match status" value="1"/>
</dbReference>
<dbReference type="AlphaFoldDB" id="N1PZW3"/>
<sequence length="251" mass="28472">MPAIPPIQHDTSQDPLTLPIRKHKFATPKLRLQLNDLAHEGSSNFLSNIKGNEDLEEQVQNVLNLLYTPDSKRPGTRSVTFIVRDTSGVAYTTGIDLDDDHKEIHINLGYIKSKPRSELLGVVCHELVHCFQWNADGTCPGGLIEGIADWVRLRAGLAAKHWKQDADGKWDAGYQHTGYFLEYLEQRFGPGTVRAINDCLRDCKYDEDKLFGSCCEGHRVDDLWKDYGDHLKKRKRHEDEMVAESAEDMKG</sequence>
<dbReference type="STRING" id="675120.N1PZW3"/>
<proteinExistence type="predicted"/>
<gene>
    <name evidence="1" type="ORF">DOTSEDRAFT_167086</name>
</gene>
<dbReference type="Pfam" id="PF04450">
    <property type="entry name" value="BSP"/>
    <property type="match status" value="1"/>
</dbReference>